<dbReference type="Pfam" id="PF09407">
    <property type="entry name" value="AbiEi_1"/>
    <property type="match status" value="1"/>
</dbReference>
<accession>A0A5J4SMB7</accession>
<proteinExistence type="predicted"/>
<dbReference type="EMBL" id="SNRY01000134">
    <property type="protein sequence ID" value="KAA6346332.1"/>
    <property type="molecule type" value="Genomic_DNA"/>
</dbReference>
<evidence type="ECO:0000259" key="1">
    <source>
        <dbReference type="Pfam" id="PF09407"/>
    </source>
</evidence>
<comment type="caution">
    <text evidence="2">The sequence shown here is derived from an EMBL/GenBank/DDBJ whole genome shotgun (WGS) entry which is preliminary data.</text>
</comment>
<sequence length="273" mass="31332">MEQYSKVRYWIEDLPKRGKIVFSQQEVENQFPELSLDNIRNSLYRLVAKGKIQSVWHGFFVIVPVEYGLKGIVPPIEYIDQLMRYLGKGYYIALLSAAALQGASHQQPQEFTVISNSDNLRDKKKKDVKINFITKKNIPTQYLTNLMTNSGYVNVSIPELTCFDLIIYAKNAGGINRVSTILNELAESINLEKLDMNFFKLFNSSAIQRLGYLLDLLGFEDLANTLEQKTKQAGIKFRKCSLSVVSKNTNLSDYKINNKWKIIINEEIEIDEL</sequence>
<organism evidence="2">
    <name type="scientific">termite gut metagenome</name>
    <dbReference type="NCBI Taxonomy" id="433724"/>
    <lineage>
        <taxon>unclassified sequences</taxon>
        <taxon>metagenomes</taxon>
        <taxon>organismal metagenomes</taxon>
    </lineage>
</organism>
<dbReference type="EMBL" id="SNRY01000134">
    <property type="protein sequence ID" value="KAA6346325.1"/>
    <property type="molecule type" value="Genomic_DNA"/>
</dbReference>
<evidence type="ECO:0000313" key="3">
    <source>
        <dbReference type="EMBL" id="KAA6346332.1"/>
    </source>
</evidence>
<protein>
    <recommendedName>
        <fullName evidence="1">AbiEi antitoxin C-terminal domain-containing protein</fullName>
    </recommendedName>
</protein>
<evidence type="ECO:0000313" key="2">
    <source>
        <dbReference type="EMBL" id="KAA6346325.1"/>
    </source>
</evidence>
<name>A0A5J4SMB7_9ZZZZ</name>
<dbReference type="InterPro" id="IPR018547">
    <property type="entry name" value="AbiEi_C"/>
</dbReference>
<reference evidence="2" key="1">
    <citation type="submission" date="2019-03" db="EMBL/GenBank/DDBJ databases">
        <title>Single cell metagenomics reveals metabolic interactions within the superorganism composed of flagellate Streblomastix strix and complex community of Bacteroidetes bacteria on its surface.</title>
        <authorList>
            <person name="Treitli S.C."/>
            <person name="Kolisko M."/>
            <person name="Husnik F."/>
            <person name="Keeling P."/>
            <person name="Hampl V."/>
        </authorList>
    </citation>
    <scope>NUCLEOTIDE SEQUENCE</scope>
    <source>
        <strain evidence="2">STM</strain>
    </source>
</reference>
<dbReference type="AlphaFoldDB" id="A0A5J4SMB7"/>
<gene>
    <name evidence="2" type="ORF">EZS27_006147</name>
    <name evidence="3" type="ORF">EZS27_006154</name>
</gene>
<feature type="domain" description="AbiEi antitoxin C-terminal" evidence="1">
    <location>
        <begin position="73"/>
        <end position="216"/>
    </location>
</feature>